<sequence>MMRRTPFTGGCLLRRAASRPPQFAAFPWISFRHHGCCANKLKARASTLEDRTGSRQSVALEHVLEELRKAQGIDKLGPDVEAVVSGRGKHLGIAVSWSLRWTASGSFTEEIRGPQLTFKWGYDGRKDGGCWEDLIVLDPDLAFAVVVDSAGLVRVMECDDHEAVLMTTYIRTATHISSGGSGSTTTARGRKTAAVALTHGAPGSPAADEVVAIGLRVRGRKLRVRVFVRRRDWRLLGFNHRMCADVEMWELGEWKEWAEGVSYPSSALHKASNGGQHAYLTNSGAAERVAPLPPPPPLLLLQPPEPLRTSPPPLPRVASAEAGSLPSPPPPQQLLQLPPPTDFGLPLLPPIPGDTSYSPPGGGGGQGVPLWRAASGHYLVRPTINGQEGGGYFVVDTGASGFVLTPQAAARLGGQSFGETHAASISGKVAARFVRLGSWSLGGLSIRQPVLMVMALEGLVRGAPGEVVGIVGHDLFSRDGVATATATAHISSRYAGSGAAGPVLGPPPPAARSTAAFEDPVATAAAGAAGSSGRAAAAADGGGGGKGHPIANLPHVHLRFADPGGGAPHAALLMVDSGACGADLMLHARAQKELGLMQMPPAAAPGAGAGDGDVVVGGGGSSNGSRSEGHYLRGVGQDPKDYVQLQVRLVRK</sequence>
<feature type="region of interest" description="Disordered" evidence="1">
    <location>
        <begin position="603"/>
        <end position="637"/>
    </location>
</feature>
<dbReference type="CDD" id="cd05483">
    <property type="entry name" value="retropepsin_like_bacteria"/>
    <property type="match status" value="1"/>
</dbReference>
<dbReference type="Gene3D" id="2.40.70.10">
    <property type="entry name" value="Acid Proteases"/>
    <property type="match status" value="1"/>
</dbReference>
<evidence type="ECO:0000313" key="3">
    <source>
        <dbReference type="Proteomes" id="UP000001058"/>
    </source>
</evidence>
<gene>
    <name evidence="2" type="ORF">VOLCADRAFT_96785</name>
</gene>
<feature type="compositionally biased region" description="Gly residues" evidence="1">
    <location>
        <begin position="607"/>
        <end position="622"/>
    </location>
</feature>
<dbReference type="RefSeq" id="XP_002955892.1">
    <property type="nucleotide sequence ID" value="XM_002955846.1"/>
</dbReference>
<dbReference type="Pfam" id="PF13650">
    <property type="entry name" value="Asp_protease_2"/>
    <property type="match status" value="1"/>
</dbReference>
<dbReference type="AlphaFoldDB" id="D8UB19"/>
<dbReference type="InParanoid" id="D8UB19"/>
<proteinExistence type="predicted"/>
<evidence type="ECO:0000313" key="2">
    <source>
        <dbReference type="EMBL" id="EFJ43093.1"/>
    </source>
</evidence>
<dbReference type="GeneID" id="9614822"/>
<feature type="compositionally biased region" description="Pro residues" evidence="1">
    <location>
        <begin position="291"/>
        <end position="315"/>
    </location>
</feature>
<dbReference type="OrthoDB" id="2018659at2759"/>
<keyword evidence="3" id="KW-1185">Reference proteome</keyword>
<evidence type="ECO:0008006" key="4">
    <source>
        <dbReference type="Google" id="ProtNLM"/>
    </source>
</evidence>
<dbReference type="PANTHER" id="PTHR48125:SF10">
    <property type="entry name" value="OS12G0136300 PROTEIN"/>
    <property type="match status" value="1"/>
</dbReference>
<name>D8UB19_VOLCA</name>
<organism evidence="3">
    <name type="scientific">Volvox carteri f. nagariensis</name>
    <dbReference type="NCBI Taxonomy" id="3068"/>
    <lineage>
        <taxon>Eukaryota</taxon>
        <taxon>Viridiplantae</taxon>
        <taxon>Chlorophyta</taxon>
        <taxon>core chlorophytes</taxon>
        <taxon>Chlorophyceae</taxon>
        <taxon>CS clade</taxon>
        <taxon>Chlamydomonadales</taxon>
        <taxon>Volvocaceae</taxon>
        <taxon>Volvox</taxon>
    </lineage>
</organism>
<dbReference type="eggNOG" id="ENOG502S3AJ">
    <property type="taxonomic scope" value="Eukaryota"/>
</dbReference>
<dbReference type="EMBL" id="GL378376">
    <property type="protein sequence ID" value="EFJ43093.1"/>
    <property type="molecule type" value="Genomic_DNA"/>
</dbReference>
<evidence type="ECO:0000256" key="1">
    <source>
        <dbReference type="SAM" id="MobiDB-lite"/>
    </source>
</evidence>
<dbReference type="STRING" id="3068.D8UB19"/>
<protein>
    <recommendedName>
        <fullName evidence="4">Peptidase A2 domain-containing protein</fullName>
    </recommendedName>
</protein>
<dbReference type="InterPro" id="IPR034122">
    <property type="entry name" value="Retropepsin-like_bacterial"/>
</dbReference>
<accession>D8UB19</accession>
<dbReference type="KEGG" id="vcn:VOLCADRAFT_96785"/>
<dbReference type="SUPFAM" id="SSF50630">
    <property type="entry name" value="Acid proteases"/>
    <property type="match status" value="1"/>
</dbReference>
<dbReference type="InterPro" id="IPR021109">
    <property type="entry name" value="Peptidase_aspartic_dom_sf"/>
</dbReference>
<feature type="region of interest" description="Disordered" evidence="1">
    <location>
        <begin position="287"/>
        <end position="334"/>
    </location>
</feature>
<dbReference type="Proteomes" id="UP000001058">
    <property type="component" value="Unassembled WGS sequence"/>
</dbReference>
<reference evidence="2 3" key="1">
    <citation type="journal article" date="2010" name="Science">
        <title>Genomic analysis of organismal complexity in the multicellular green alga Volvox carteri.</title>
        <authorList>
            <person name="Prochnik S.E."/>
            <person name="Umen J."/>
            <person name="Nedelcu A.M."/>
            <person name="Hallmann A."/>
            <person name="Miller S.M."/>
            <person name="Nishii I."/>
            <person name="Ferris P."/>
            <person name="Kuo A."/>
            <person name="Mitros T."/>
            <person name="Fritz-Laylin L.K."/>
            <person name="Hellsten U."/>
            <person name="Chapman J."/>
            <person name="Simakov O."/>
            <person name="Rensing S.A."/>
            <person name="Terry A."/>
            <person name="Pangilinan J."/>
            <person name="Kapitonov V."/>
            <person name="Jurka J."/>
            <person name="Salamov A."/>
            <person name="Shapiro H."/>
            <person name="Schmutz J."/>
            <person name="Grimwood J."/>
            <person name="Lindquist E."/>
            <person name="Lucas S."/>
            <person name="Grigoriev I.V."/>
            <person name="Schmitt R."/>
            <person name="Kirk D."/>
            <person name="Rokhsar D.S."/>
        </authorList>
    </citation>
    <scope>NUCLEOTIDE SEQUENCE [LARGE SCALE GENOMIC DNA]</scope>
    <source>
        <strain evidence="3">f. Nagariensis / Eve</strain>
    </source>
</reference>
<dbReference type="PANTHER" id="PTHR48125">
    <property type="entry name" value="LP07818P1"/>
    <property type="match status" value="1"/>
</dbReference>